<dbReference type="Proteomes" id="UP001152622">
    <property type="component" value="Chromosome 5"/>
</dbReference>
<dbReference type="EMBL" id="JAINUF010000005">
    <property type="protein sequence ID" value="KAJ8359708.1"/>
    <property type="molecule type" value="Genomic_DNA"/>
</dbReference>
<name>A0A9Q1FIR8_SYNKA</name>
<feature type="region of interest" description="Disordered" evidence="1">
    <location>
        <begin position="61"/>
        <end position="112"/>
    </location>
</feature>
<feature type="compositionally biased region" description="Polar residues" evidence="1">
    <location>
        <begin position="89"/>
        <end position="102"/>
    </location>
</feature>
<reference evidence="2" key="1">
    <citation type="journal article" date="2023" name="Science">
        <title>Genome structures resolve the early diversification of teleost fishes.</title>
        <authorList>
            <person name="Parey E."/>
            <person name="Louis A."/>
            <person name="Montfort J."/>
            <person name="Bouchez O."/>
            <person name="Roques C."/>
            <person name="Iampietro C."/>
            <person name="Lluch J."/>
            <person name="Castinel A."/>
            <person name="Donnadieu C."/>
            <person name="Desvignes T."/>
            <person name="Floi Bucao C."/>
            <person name="Jouanno E."/>
            <person name="Wen M."/>
            <person name="Mejri S."/>
            <person name="Dirks R."/>
            <person name="Jansen H."/>
            <person name="Henkel C."/>
            <person name="Chen W.J."/>
            <person name="Zahm M."/>
            <person name="Cabau C."/>
            <person name="Klopp C."/>
            <person name="Thompson A.W."/>
            <person name="Robinson-Rechavi M."/>
            <person name="Braasch I."/>
            <person name="Lecointre G."/>
            <person name="Bobe J."/>
            <person name="Postlethwait J.H."/>
            <person name="Berthelot C."/>
            <person name="Roest Crollius H."/>
            <person name="Guiguen Y."/>
        </authorList>
    </citation>
    <scope>NUCLEOTIDE SEQUENCE</scope>
    <source>
        <strain evidence="2">WJC10195</strain>
    </source>
</reference>
<sequence>MNPRLPSMPSPAGHYPLPPLVEGLVGIGINVGGRHACGGPFRRRVYTFCFAKVAGSARADASGRTRAAFPRPRQSGAERSSCAAFTVDTPASPSGAVRSSLTKGGESLGGRPEQLGRLERATLHLLIVE</sequence>
<accession>A0A9Q1FIR8</accession>
<keyword evidence="3" id="KW-1185">Reference proteome</keyword>
<evidence type="ECO:0000313" key="3">
    <source>
        <dbReference type="Proteomes" id="UP001152622"/>
    </source>
</evidence>
<comment type="caution">
    <text evidence="2">The sequence shown here is derived from an EMBL/GenBank/DDBJ whole genome shotgun (WGS) entry which is preliminary data.</text>
</comment>
<evidence type="ECO:0000313" key="2">
    <source>
        <dbReference type="EMBL" id="KAJ8359708.1"/>
    </source>
</evidence>
<protein>
    <submittedName>
        <fullName evidence="2">Uncharacterized protein</fullName>
    </submittedName>
</protein>
<gene>
    <name evidence="2" type="ORF">SKAU_G00162330</name>
</gene>
<organism evidence="2 3">
    <name type="scientific">Synaphobranchus kaupii</name>
    <name type="common">Kaup's arrowtooth eel</name>
    <dbReference type="NCBI Taxonomy" id="118154"/>
    <lineage>
        <taxon>Eukaryota</taxon>
        <taxon>Metazoa</taxon>
        <taxon>Chordata</taxon>
        <taxon>Craniata</taxon>
        <taxon>Vertebrata</taxon>
        <taxon>Euteleostomi</taxon>
        <taxon>Actinopterygii</taxon>
        <taxon>Neopterygii</taxon>
        <taxon>Teleostei</taxon>
        <taxon>Anguilliformes</taxon>
        <taxon>Synaphobranchidae</taxon>
        <taxon>Synaphobranchus</taxon>
    </lineage>
</organism>
<proteinExistence type="predicted"/>
<dbReference type="AlphaFoldDB" id="A0A9Q1FIR8"/>
<evidence type="ECO:0000256" key="1">
    <source>
        <dbReference type="SAM" id="MobiDB-lite"/>
    </source>
</evidence>